<comment type="similarity">
    <text evidence="1">Belongs to the CCSER family.</text>
</comment>
<feature type="compositionally biased region" description="Polar residues" evidence="4">
    <location>
        <begin position="377"/>
        <end position="388"/>
    </location>
</feature>
<reference evidence="5" key="4">
    <citation type="submission" date="2025-09" db="UniProtKB">
        <authorList>
            <consortium name="Ensembl"/>
        </authorList>
    </citation>
    <scope>IDENTIFICATION</scope>
    <source>
        <strain evidence="5">HSOK</strain>
    </source>
</reference>
<feature type="region of interest" description="Disordered" evidence="4">
    <location>
        <begin position="478"/>
        <end position="522"/>
    </location>
</feature>
<feature type="region of interest" description="Disordered" evidence="4">
    <location>
        <begin position="1"/>
        <end position="58"/>
    </location>
</feature>
<evidence type="ECO:0000256" key="3">
    <source>
        <dbReference type="SAM" id="Coils"/>
    </source>
</evidence>
<dbReference type="InterPro" id="IPR029627">
    <property type="entry name" value="CCSER"/>
</dbReference>
<feature type="region of interest" description="Disordered" evidence="4">
    <location>
        <begin position="275"/>
        <end position="308"/>
    </location>
</feature>
<name>A0A3P9I6S9_ORYLA</name>
<sequence length="1038" mass="113028">MEEKASAGPTMVSRLPKFGGRPSAGITNTHCNSFTQPSTLFQDGKTSSLGGRSNGVIRPSQFSLNLKEVEINTAAPTTPNNSKDGTENKALSQFPEFAKDVKNSSPATPKMRKSGSLMVAVSSPKAVPKQTLKISPKSRADAIQSSLGVISKVGSNGSSISLRTGSESRLARPMLGSCSPRSISQDSLPQSIDDLKKQTLDSIVRSNSFTHFKQIPSPTSEPMTRSFSFNRTVELAKPLANTQLRPPRSSLLKVPQLSNGRVILGINGNHGSSGFLGGGTGGLQYSRNPQVTNSQPNPSTSQVQSTPRALKKPLLPCSMLTKSLASTGSVGCRIGQTKQQKPLLPDKVREAIGTSSFSESEGLLKIAVDNNVTGVGNACSSNSESDGSPENDVRNDEESAFSRQSFCQAAAETLEDMSLSSASSLDRCDTSEELIDDIEDYVGDELNDGEMSNNRKCGSITQIPLSEAVELDLTNLPETEEESPMQDSQGPLVISSEQGEAQQASSVEISPSNSSGGTYMWDEEGLQPLGIHQTQSLDYDDSEINSMDILNNLDPLRTGDLDDDDLMLDVDLPEDGYHDFDSMSQLERFERGSRQGQRRNQHHWNGPELNDNRAHVLRHFDGLKASRTSSRPLQSKGMQHEYRPALDELTLEHMSQDCNLLKNQLLRLKMLLQLEETDLPGDISEETEENTSAAQLDTLMKEVQELREELRSRDKTIAQLTTKCQQLQQLQQEQTVPPSHRDYIDCGCKSFPGQTRCQCHHQGAPSSLRPHGGRQGEKRHLYDKATQTHWRPPNHAPQILQPFKPCLIEPSHRERPVRTLPIEGHNELSERTSEEATRADDCPPEALVADVCWAADPDKLTHRLGTNLPCLRSCTPQEMTAKDSPASAQQCAAQHGCKSLAVIRHDPVAPRSAGSTCPRTLPPPRLHKRMPHPSPKLGGAGGSPRAACFAGSSANQAKQLPPPSRGLPCFNAGPWVQTQKLFSTSITQPLRTSEPGKDSWHTNTKSLEEPTQATLGDPGSAKTLIPLRRSCLPKPKIP</sequence>
<feature type="coiled-coil region" evidence="3">
    <location>
        <begin position="689"/>
        <end position="723"/>
    </location>
</feature>
<protein>
    <submittedName>
        <fullName evidence="5">Coiled-coil serine-rich protein 2a</fullName>
    </submittedName>
</protein>
<reference evidence="5 6" key="2">
    <citation type="submission" date="2017-04" db="EMBL/GenBank/DDBJ databases">
        <title>CpG methylation of centromeres and impact of large insertions on vertebrate speciation.</title>
        <authorList>
            <person name="Ichikawa K."/>
            <person name="Yoshimura J."/>
            <person name="Morishita S."/>
        </authorList>
    </citation>
    <scope>NUCLEOTIDE SEQUENCE</scope>
    <source>
        <strain evidence="5 6">HSOK</strain>
    </source>
</reference>
<dbReference type="Proteomes" id="UP000265200">
    <property type="component" value="Chromosome 15"/>
</dbReference>
<feature type="region of interest" description="Disordered" evidence="4">
    <location>
        <begin position="377"/>
        <end position="401"/>
    </location>
</feature>
<evidence type="ECO:0000256" key="1">
    <source>
        <dbReference type="ARBA" id="ARBA00010949"/>
    </source>
</evidence>
<feature type="region of interest" description="Disordered" evidence="4">
    <location>
        <begin position="986"/>
        <end position="1038"/>
    </location>
</feature>
<evidence type="ECO:0000256" key="4">
    <source>
        <dbReference type="SAM" id="MobiDB-lite"/>
    </source>
</evidence>
<keyword evidence="2 3" id="KW-0175">Coiled coil</keyword>
<dbReference type="Ensembl" id="ENSORLT00015033940.1">
    <property type="protein sequence ID" value="ENSORLP00015015554.1"/>
    <property type="gene ID" value="ENSORLG00015016496.1"/>
</dbReference>
<accession>A0A3P9I6S9</accession>
<evidence type="ECO:0000313" key="6">
    <source>
        <dbReference type="Proteomes" id="UP000265200"/>
    </source>
</evidence>
<feature type="compositionally biased region" description="Polar residues" evidence="4">
    <location>
        <begin position="25"/>
        <end position="51"/>
    </location>
</feature>
<evidence type="ECO:0000313" key="5">
    <source>
        <dbReference type="Ensembl" id="ENSORLP00015015554.1"/>
    </source>
</evidence>
<proteinExistence type="inferred from homology"/>
<dbReference type="PANTHER" id="PTHR22461:SF2">
    <property type="entry name" value="SERINE-RICH COILED-COIL DOMAIN-CONTAINING PROTEIN 2"/>
    <property type="match status" value="1"/>
</dbReference>
<reference key="1">
    <citation type="journal article" date="2007" name="Nature">
        <title>The medaka draft genome and insights into vertebrate genome evolution.</title>
        <authorList>
            <person name="Kasahara M."/>
            <person name="Naruse K."/>
            <person name="Sasaki S."/>
            <person name="Nakatani Y."/>
            <person name="Qu W."/>
            <person name="Ahsan B."/>
            <person name="Yamada T."/>
            <person name="Nagayasu Y."/>
            <person name="Doi K."/>
            <person name="Kasai Y."/>
            <person name="Jindo T."/>
            <person name="Kobayashi D."/>
            <person name="Shimada A."/>
            <person name="Toyoda A."/>
            <person name="Kuroki Y."/>
            <person name="Fujiyama A."/>
            <person name="Sasaki T."/>
            <person name="Shimizu A."/>
            <person name="Asakawa S."/>
            <person name="Shimizu N."/>
            <person name="Hashimoto S."/>
            <person name="Yang J."/>
            <person name="Lee Y."/>
            <person name="Matsushima K."/>
            <person name="Sugano S."/>
            <person name="Sakaizumi M."/>
            <person name="Narita T."/>
            <person name="Ohishi K."/>
            <person name="Haga S."/>
            <person name="Ohta F."/>
            <person name="Nomoto H."/>
            <person name="Nogata K."/>
            <person name="Morishita T."/>
            <person name="Endo T."/>
            <person name="Shin-I T."/>
            <person name="Takeda H."/>
            <person name="Morishita S."/>
            <person name="Kohara Y."/>
        </authorList>
    </citation>
    <scope>NUCLEOTIDE SEQUENCE [LARGE SCALE GENOMIC DNA]</scope>
    <source>
        <strain>Hd-rR</strain>
    </source>
</reference>
<evidence type="ECO:0000256" key="2">
    <source>
        <dbReference type="ARBA" id="ARBA00023054"/>
    </source>
</evidence>
<reference evidence="5" key="3">
    <citation type="submission" date="2025-08" db="UniProtKB">
        <authorList>
            <consortium name="Ensembl"/>
        </authorList>
    </citation>
    <scope>IDENTIFICATION</scope>
    <source>
        <strain evidence="5">HSOK</strain>
    </source>
</reference>
<feature type="compositionally biased region" description="Polar residues" evidence="4">
    <location>
        <begin position="285"/>
        <end position="307"/>
    </location>
</feature>
<feature type="region of interest" description="Disordered" evidence="4">
    <location>
        <begin position="909"/>
        <end position="945"/>
    </location>
</feature>
<dbReference type="PANTHER" id="PTHR22461">
    <property type="entry name" value="SERINE-RICH COILED-COIL DOMAIN-CONTAINING PROTEIN 2-RELATED"/>
    <property type="match status" value="1"/>
</dbReference>
<feature type="compositionally biased region" description="Polar residues" evidence="4">
    <location>
        <begin position="1001"/>
        <end position="1014"/>
    </location>
</feature>
<feature type="compositionally biased region" description="Low complexity" evidence="4">
    <location>
        <begin position="495"/>
        <end position="506"/>
    </location>
</feature>
<organism evidence="5 6">
    <name type="scientific">Oryzias latipes</name>
    <name type="common">Japanese rice fish</name>
    <name type="synonym">Japanese killifish</name>
    <dbReference type="NCBI Taxonomy" id="8090"/>
    <lineage>
        <taxon>Eukaryota</taxon>
        <taxon>Metazoa</taxon>
        <taxon>Chordata</taxon>
        <taxon>Craniata</taxon>
        <taxon>Vertebrata</taxon>
        <taxon>Euteleostomi</taxon>
        <taxon>Actinopterygii</taxon>
        <taxon>Neopterygii</taxon>
        <taxon>Teleostei</taxon>
        <taxon>Neoteleostei</taxon>
        <taxon>Acanthomorphata</taxon>
        <taxon>Ovalentaria</taxon>
        <taxon>Atherinomorphae</taxon>
        <taxon>Beloniformes</taxon>
        <taxon>Adrianichthyidae</taxon>
        <taxon>Oryziinae</taxon>
        <taxon>Oryzias</taxon>
    </lineage>
</organism>
<dbReference type="AlphaFoldDB" id="A0A3P9I6S9"/>
<feature type="compositionally biased region" description="Polar residues" evidence="4">
    <location>
        <begin position="507"/>
        <end position="517"/>
    </location>
</feature>